<dbReference type="Pfam" id="PF26640">
    <property type="entry name" value="DUF8212"/>
    <property type="match status" value="1"/>
</dbReference>
<organism evidence="3 4">
    <name type="scientific">Fusarium oxysporum (strain Fo5176)</name>
    <name type="common">Fusarium vascular wilt</name>
    <dbReference type="NCBI Taxonomy" id="660025"/>
    <lineage>
        <taxon>Eukaryota</taxon>
        <taxon>Fungi</taxon>
        <taxon>Dikarya</taxon>
        <taxon>Ascomycota</taxon>
        <taxon>Pezizomycotina</taxon>
        <taxon>Sordariomycetes</taxon>
        <taxon>Hypocreomycetidae</taxon>
        <taxon>Hypocreales</taxon>
        <taxon>Nectriaceae</taxon>
        <taxon>Fusarium</taxon>
        <taxon>Fusarium oxysporum species complex</taxon>
    </lineage>
</organism>
<dbReference type="InterPro" id="IPR058525">
    <property type="entry name" value="DUF8212"/>
</dbReference>
<dbReference type="AlphaFoldDB" id="A0A0D2XTW9"/>
<evidence type="ECO:0000313" key="4">
    <source>
        <dbReference type="Proteomes" id="UP000002489"/>
    </source>
</evidence>
<name>A0A0D2XTW9_FUSOF</name>
<feature type="domain" description="DUF8212" evidence="2">
    <location>
        <begin position="238"/>
        <end position="264"/>
    </location>
</feature>
<accession>A0A0D2XTW9</accession>
<dbReference type="Proteomes" id="UP000002489">
    <property type="component" value="Unassembled WGS sequence"/>
</dbReference>
<dbReference type="Pfam" id="PF06985">
    <property type="entry name" value="HET"/>
    <property type="match status" value="1"/>
</dbReference>
<protein>
    <submittedName>
        <fullName evidence="3">Uncharacterized protein</fullName>
    </submittedName>
</protein>
<evidence type="ECO:0000259" key="2">
    <source>
        <dbReference type="Pfam" id="PF26640"/>
    </source>
</evidence>
<reference evidence="3" key="2">
    <citation type="submission" date="2025-08" db="UniProtKB">
        <authorList>
            <consortium name="EnsemblFungi"/>
        </authorList>
    </citation>
    <scope>IDENTIFICATION</scope>
    <source>
        <strain evidence="3">4287 / CBS 123668 / FGSC 9935 / NRRL 34936</strain>
    </source>
</reference>
<proteinExistence type="predicted"/>
<feature type="domain" description="Heterokaryon incompatibility" evidence="1">
    <location>
        <begin position="22"/>
        <end position="107"/>
    </location>
</feature>
<sequence length="366" mass="41480">MRLINTRTRAFEEFYGSKVPKYAILSHTWGQEEVTFQDWADPTSVIQKSGFTKIIEACEQARNDDYSYIWVDTNCIDKSSSAELTEAINSMFAWYSKADICYAYLSDVPTFKPISYAKEFRQSRWFERGWTLQELLAPDCLVFYAADWSRIGTRSTLVRDIAEATGIGIRYLSSDPKTATATQENWSEVRSPACHEASIAERMSWLSRRETTRIEDMAYCMLGIFGIHMPLVYGEGPRAFLRLQEEILKTSDDHSLFCWSWAMSENQGSLLAPRPHSFLEASPYQRHKISGLGMGHPLSPEALQTFEKILSNPDYATTVNDSGPEDIVYHSAVDTVRSGRLLKIDNTNTQIVLLTDAGGQLLGTFC</sequence>
<dbReference type="PANTHER" id="PTHR10622:SF10">
    <property type="entry name" value="HET DOMAIN-CONTAINING PROTEIN"/>
    <property type="match status" value="1"/>
</dbReference>
<evidence type="ECO:0000259" key="1">
    <source>
        <dbReference type="Pfam" id="PF06985"/>
    </source>
</evidence>
<dbReference type="PANTHER" id="PTHR10622">
    <property type="entry name" value="HET DOMAIN-CONTAINING PROTEIN"/>
    <property type="match status" value="1"/>
</dbReference>
<dbReference type="EnsemblFungi" id="FOXG_07421T0">
    <property type="protein sequence ID" value="FOXG_07421P0"/>
    <property type="gene ID" value="FOXG_07421"/>
</dbReference>
<reference evidence="4" key="1">
    <citation type="journal article" date="2012" name="Mol. Plant Microbe Interact.">
        <title>A highly conserved effector in Fusarium oxysporum is required for full virulence on Arabidopsis.</title>
        <authorList>
            <person name="Thatcher L.F."/>
            <person name="Gardiner D.M."/>
            <person name="Kazan K."/>
            <person name="Manners J."/>
        </authorList>
    </citation>
    <scope>NUCLEOTIDE SEQUENCE [LARGE SCALE GENOMIC DNA]</scope>
    <source>
        <strain evidence="4">Fo5176</strain>
    </source>
</reference>
<evidence type="ECO:0000313" key="3">
    <source>
        <dbReference type="EnsemblFungi" id="FOXG_07421P0"/>
    </source>
</evidence>
<dbReference type="STRING" id="426428.A0A0D2XTW9"/>
<dbReference type="InterPro" id="IPR010730">
    <property type="entry name" value="HET"/>
</dbReference>